<dbReference type="EC" id="3.1.1.-" evidence="10"/>
<sequence length="496" mass="53727">MTVVSVDHRSRGEVIALPNTVQSCGGPGYVANATNDFCRIVVNVSTTDSSSIRIEGWLPDDWNGRFVASGTGGIGGCIDYGQVQNGAQLGFASFGTNAGHDGQAGFDFFLGHPEVLNDFGHRGIHVEAEVGKQIAAQYYGRPARKHYYQGCSSGGKQGLQTARLYPGDFDGILVGAPGVDWLRVVSSKGILARRIGWPDINSTAYVRPEQWPAIVAKQVELLDPLDGVTDGIIDDPTKYDFDPAILACGTGLLNSSTCLRPQQIASVRAAYQPVADSEGRIVYPSFHLGAATDVFSDNQKDGAAELSYTIIQDFWRGAVYNDTNWTPDNFSIADVEYALKVNPGGVNAAEADLSEFHAKGGKILSYHGRNDQMVTSKLTTEYYSRIQEALNLSTEDMHSFDRLFFVPGMQHCSGGSGAYHLGQSYPLDADRLNPRENMLLALVDWVENDNAPSAVVGSKYAGDDVTQPVIAQRTVGIKFENIVVQKDVIVDYSSFQ</sequence>
<dbReference type="GO" id="GO:0030600">
    <property type="term" value="F:feruloyl esterase activity"/>
    <property type="evidence" value="ECO:0007669"/>
    <property type="project" value="UniProtKB-EC"/>
</dbReference>
<evidence type="ECO:0000313" key="11">
    <source>
        <dbReference type="EMBL" id="KAK7752040.1"/>
    </source>
</evidence>
<dbReference type="InterPro" id="IPR011118">
    <property type="entry name" value="Tannase/feruloyl_esterase"/>
</dbReference>
<gene>
    <name evidence="11" type="ORF">SLS62_006004</name>
</gene>
<dbReference type="InterPro" id="IPR029058">
    <property type="entry name" value="AB_hydrolase_fold"/>
</dbReference>
<keyword evidence="2" id="KW-0719">Serine esterase</keyword>
<keyword evidence="6 10" id="KW-0378">Hydrolase</keyword>
<dbReference type="Pfam" id="PF07519">
    <property type="entry name" value="Tannase"/>
    <property type="match status" value="1"/>
</dbReference>
<keyword evidence="3" id="KW-0624">Polysaccharide degradation</keyword>
<proteinExistence type="inferred from homology"/>
<dbReference type="PANTHER" id="PTHR33938">
    <property type="entry name" value="FERULOYL ESTERASE B-RELATED"/>
    <property type="match status" value="1"/>
</dbReference>
<evidence type="ECO:0000256" key="6">
    <source>
        <dbReference type="ARBA" id="ARBA00022801"/>
    </source>
</evidence>
<dbReference type="AlphaFoldDB" id="A0AAN9UNS5"/>
<evidence type="ECO:0000256" key="7">
    <source>
        <dbReference type="ARBA" id="ARBA00022837"/>
    </source>
</evidence>
<keyword evidence="12" id="KW-1185">Reference proteome</keyword>
<evidence type="ECO:0000256" key="4">
    <source>
        <dbReference type="ARBA" id="ARBA00022723"/>
    </source>
</evidence>
<evidence type="ECO:0000256" key="3">
    <source>
        <dbReference type="ARBA" id="ARBA00022651"/>
    </source>
</evidence>
<reference evidence="11 12" key="1">
    <citation type="submission" date="2024-02" db="EMBL/GenBank/DDBJ databases">
        <title>De novo assembly and annotation of 12 fungi associated with fruit tree decline syndrome in Ontario, Canada.</title>
        <authorList>
            <person name="Sulman M."/>
            <person name="Ellouze W."/>
            <person name="Ilyukhin E."/>
        </authorList>
    </citation>
    <scope>NUCLEOTIDE SEQUENCE [LARGE SCALE GENOMIC DNA]</scope>
    <source>
        <strain evidence="11 12">M11/M66-122</strain>
    </source>
</reference>
<evidence type="ECO:0000313" key="12">
    <source>
        <dbReference type="Proteomes" id="UP001320420"/>
    </source>
</evidence>
<keyword evidence="4" id="KW-0479">Metal-binding</keyword>
<evidence type="ECO:0000256" key="2">
    <source>
        <dbReference type="ARBA" id="ARBA00022487"/>
    </source>
</evidence>
<organism evidence="11 12">
    <name type="scientific">Diatrype stigma</name>
    <dbReference type="NCBI Taxonomy" id="117547"/>
    <lineage>
        <taxon>Eukaryota</taxon>
        <taxon>Fungi</taxon>
        <taxon>Dikarya</taxon>
        <taxon>Ascomycota</taxon>
        <taxon>Pezizomycotina</taxon>
        <taxon>Sordariomycetes</taxon>
        <taxon>Xylariomycetidae</taxon>
        <taxon>Xylariales</taxon>
        <taxon>Diatrypaceae</taxon>
        <taxon>Diatrype</taxon>
    </lineage>
</organism>
<evidence type="ECO:0000256" key="5">
    <source>
        <dbReference type="ARBA" id="ARBA00022729"/>
    </source>
</evidence>
<protein>
    <recommendedName>
        <fullName evidence="10">Carboxylic ester hydrolase</fullName>
        <ecNumber evidence="10">3.1.1.-</ecNumber>
    </recommendedName>
</protein>
<keyword evidence="5" id="KW-0732">Signal</keyword>
<comment type="catalytic activity">
    <reaction evidence="9">
        <text>feruloyl-polysaccharide + H2O = ferulate + polysaccharide.</text>
        <dbReference type="EC" id="3.1.1.73"/>
    </reaction>
</comment>
<keyword evidence="3" id="KW-0858">Xylan degradation</keyword>
<dbReference type="GO" id="GO:0045493">
    <property type="term" value="P:xylan catabolic process"/>
    <property type="evidence" value="ECO:0007669"/>
    <property type="project" value="UniProtKB-KW"/>
</dbReference>
<dbReference type="EMBL" id="JAKJXP020000042">
    <property type="protein sequence ID" value="KAK7752040.1"/>
    <property type="molecule type" value="Genomic_DNA"/>
</dbReference>
<keyword evidence="8" id="KW-1015">Disulfide bond</keyword>
<keyword evidence="3" id="KW-0119">Carbohydrate metabolism</keyword>
<evidence type="ECO:0000256" key="10">
    <source>
        <dbReference type="RuleBase" id="RU361238"/>
    </source>
</evidence>
<dbReference type="SUPFAM" id="SSF53474">
    <property type="entry name" value="alpha/beta-Hydrolases"/>
    <property type="match status" value="1"/>
</dbReference>
<evidence type="ECO:0000256" key="1">
    <source>
        <dbReference type="ARBA" id="ARBA00006249"/>
    </source>
</evidence>
<dbReference type="PANTHER" id="PTHR33938:SF15">
    <property type="entry name" value="FERULOYL ESTERASE B-RELATED"/>
    <property type="match status" value="1"/>
</dbReference>
<comment type="caution">
    <text evidence="11">The sequence shown here is derived from an EMBL/GenBank/DDBJ whole genome shotgun (WGS) entry which is preliminary data.</text>
</comment>
<keyword evidence="7" id="KW-0106">Calcium</keyword>
<dbReference type="Proteomes" id="UP001320420">
    <property type="component" value="Unassembled WGS sequence"/>
</dbReference>
<accession>A0AAN9UNS5</accession>
<evidence type="ECO:0000256" key="8">
    <source>
        <dbReference type="ARBA" id="ARBA00023157"/>
    </source>
</evidence>
<evidence type="ECO:0000256" key="9">
    <source>
        <dbReference type="ARBA" id="ARBA00034075"/>
    </source>
</evidence>
<comment type="similarity">
    <text evidence="1 10">Belongs to the tannase family.</text>
</comment>
<name>A0AAN9UNS5_9PEZI</name>
<dbReference type="GO" id="GO:0046872">
    <property type="term" value="F:metal ion binding"/>
    <property type="evidence" value="ECO:0007669"/>
    <property type="project" value="UniProtKB-KW"/>
</dbReference>